<evidence type="ECO:0000313" key="3">
    <source>
        <dbReference type="Proteomes" id="UP000291758"/>
    </source>
</evidence>
<feature type="transmembrane region" description="Helical" evidence="1">
    <location>
        <begin position="60"/>
        <end position="83"/>
    </location>
</feature>
<dbReference type="AlphaFoldDB" id="A0A4P6EQ59"/>
<sequence>MRTVTPDFGAVAAAGDLSAVIGALLTIALTVAVATLIVCSVTWAIAAGTGAWQVTARARTGVLVALGGAALSGGGLAWLNWLLNTGAHL</sequence>
<keyword evidence="1" id="KW-0472">Membrane</keyword>
<dbReference type="KEGG" id="xyl:ET495_10090"/>
<evidence type="ECO:0000256" key="1">
    <source>
        <dbReference type="SAM" id="Phobius"/>
    </source>
</evidence>
<dbReference type="Proteomes" id="UP000291758">
    <property type="component" value="Chromosome"/>
</dbReference>
<keyword evidence="1" id="KW-1133">Transmembrane helix</keyword>
<protein>
    <submittedName>
        <fullName evidence="2">Uncharacterized protein</fullName>
    </submittedName>
</protein>
<keyword evidence="1" id="KW-0812">Transmembrane</keyword>
<dbReference type="Pfam" id="PF19607">
    <property type="entry name" value="DUF6112"/>
    <property type="match status" value="1"/>
</dbReference>
<dbReference type="EMBL" id="CP035495">
    <property type="protein sequence ID" value="QAY63539.1"/>
    <property type="molecule type" value="Genomic_DNA"/>
</dbReference>
<evidence type="ECO:0000313" key="2">
    <source>
        <dbReference type="EMBL" id="QAY63539.1"/>
    </source>
</evidence>
<dbReference type="InterPro" id="IPR046094">
    <property type="entry name" value="DUF6112"/>
</dbReference>
<gene>
    <name evidence="2" type="ORF">ET495_10090</name>
</gene>
<accession>A0A4P6EQ59</accession>
<dbReference type="RefSeq" id="WP_129204690.1">
    <property type="nucleotide sequence ID" value="NZ_CP035495.1"/>
</dbReference>
<reference evidence="2 3" key="1">
    <citation type="submission" date="2019-01" db="EMBL/GenBank/DDBJ databases">
        <title>Genome sequencing of strain 2JSPR-7.</title>
        <authorList>
            <person name="Heo J."/>
            <person name="Kim S.-J."/>
            <person name="Kim J.-S."/>
            <person name="Hong S.-B."/>
            <person name="Kwon S.-W."/>
        </authorList>
    </citation>
    <scope>NUCLEOTIDE SEQUENCE [LARGE SCALE GENOMIC DNA]</scope>
    <source>
        <strain evidence="2 3">2JSPR-7</strain>
    </source>
</reference>
<proteinExistence type="predicted"/>
<name>A0A4P6EQ59_9MICO</name>
<keyword evidence="3" id="KW-1185">Reference proteome</keyword>
<organism evidence="2 3">
    <name type="scientific">Xylanimonas allomyrinae</name>
    <dbReference type="NCBI Taxonomy" id="2509459"/>
    <lineage>
        <taxon>Bacteria</taxon>
        <taxon>Bacillati</taxon>
        <taxon>Actinomycetota</taxon>
        <taxon>Actinomycetes</taxon>
        <taxon>Micrococcales</taxon>
        <taxon>Promicromonosporaceae</taxon>
        <taxon>Xylanimonas</taxon>
    </lineage>
</organism>
<feature type="transmembrane region" description="Helical" evidence="1">
    <location>
        <begin position="20"/>
        <end position="48"/>
    </location>
</feature>